<protein>
    <submittedName>
        <fullName evidence="12">Beta-1,3-galactosyl-O-glycosyl-glycoprotein beta-1,6-N-acetylglucosaminyltransferase-like</fullName>
    </submittedName>
</protein>
<dbReference type="RefSeq" id="XP_022099636.1">
    <property type="nucleotide sequence ID" value="XM_022243944.1"/>
</dbReference>
<dbReference type="OrthoDB" id="2019572at2759"/>
<keyword evidence="4" id="KW-0808">Transferase</keyword>
<keyword evidence="3" id="KW-0328">Glycosyltransferase</keyword>
<dbReference type="OMA" id="PDPPHNA"/>
<evidence type="ECO:0000256" key="4">
    <source>
        <dbReference type="ARBA" id="ARBA00022679"/>
    </source>
</evidence>
<evidence type="ECO:0000256" key="9">
    <source>
        <dbReference type="ARBA" id="ARBA00023180"/>
    </source>
</evidence>
<keyword evidence="11" id="KW-1185">Reference proteome</keyword>
<evidence type="ECO:0000256" key="10">
    <source>
        <dbReference type="ARBA" id="ARBA00038150"/>
    </source>
</evidence>
<evidence type="ECO:0000256" key="6">
    <source>
        <dbReference type="ARBA" id="ARBA00022968"/>
    </source>
</evidence>
<evidence type="ECO:0000256" key="1">
    <source>
        <dbReference type="ARBA" id="ARBA00004606"/>
    </source>
</evidence>
<keyword evidence="9" id="KW-0325">Glycoprotein</keyword>
<dbReference type="GeneID" id="110984114"/>
<comment type="pathway">
    <text evidence="2">Protein modification; protein glycosylation.</text>
</comment>
<organism evidence="11 12">
    <name type="scientific">Acanthaster planci</name>
    <name type="common">Crown-of-thorns starfish</name>
    <dbReference type="NCBI Taxonomy" id="133434"/>
    <lineage>
        <taxon>Eukaryota</taxon>
        <taxon>Metazoa</taxon>
        <taxon>Echinodermata</taxon>
        <taxon>Eleutherozoa</taxon>
        <taxon>Asterozoa</taxon>
        <taxon>Asteroidea</taxon>
        <taxon>Valvatacea</taxon>
        <taxon>Valvatida</taxon>
        <taxon>Acanthasteridae</taxon>
        <taxon>Acanthaster</taxon>
    </lineage>
</organism>
<comment type="similarity">
    <text evidence="10">Belongs to the glycosyltransferase 14 family.</text>
</comment>
<evidence type="ECO:0000256" key="5">
    <source>
        <dbReference type="ARBA" id="ARBA00022692"/>
    </source>
</evidence>
<comment type="subcellular location">
    <subcellularLocation>
        <location evidence="1">Membrane</location>
        <topology evidence="1">Single-pass type II membrane protein</topology>
    </subcellularLocation>
</comment>
<accession>A0A8B7Z8N9</accession>
<evidence type="ECO:0000256" key="8">
    <source>
        <dbReference type="ARBA" id="ARBA00023136"/>
    </source>
</evidence>
<dbReference type="GO" id="GO:0016020">
    <property type="term" value="C:membrane"/>
    <property type="evidence" value="ECO:0007669"/>
    <property type="project" value="UniProtKB-SubCell"/>
</dbReference>
<gene>
    <name evidence="12" type="primary">LOC110984114</name>
</gene>
<dbReference type="GO" id="GO:0008375">
    <property type="term" value="F:acetylglucosaminyltransferase activity"/>
    <property type="evidence" value="ECO:0007669"/>
    <property type="project" value="TreeGrafter"/>
</dbReference>
<keyword evidence="6" id="KW-0735">Signal-anchor</keyword>
<reference evidence="12" key="1">
    <citation type="submission" date="2025-08" db="UniProtKB">
        <authorList>
            <consortium name="RefSeq"/>
        </authorList>
    </citation>
    <scope>IDENTIFICATION</scope>
</reference>
<evidence type="ECO:0000256" key="2">
    <source>
        <dbReference type="ARBA" id="ARBA00004922"/>
    </source>
</evidence>
<keyword evidence="7" id="KW-1133">Transmembrane helix</keyword>
<evidence type="ECO:0000313" key="11">
    <source>
        <dbReference type="Proteomes" id="UP000694845"/>
    </source>
</evidence>
<evidence type="ECO:0000313" key="12">
    <source>
        <dbReference type="RefSeq" id="XP_022099636.1"/>
    </source>
</evidence>
<dbReference type="Pfam" id="PF02485">
    <property type="entry name" value="Branch"/>
    <property type="match status" value="1"/>
</dbReference>
<keyword evidence="8" id="KW-0472">Membrane</keyword>
<dbReference type="InterPro" id="IPR003406">
    <property type="entry name" value="Glyco_trans_14"/>
</dbReference>
<dbReference type="KEGG" id="aplc:110984114"/>
<dbReference type="AlphaFoldDB" id="A0A8B7Z8N9"/>
<sequence length="432" mass="50485">MLQILQGQTTSDVWRWTARHREMSTSNGESQVAEMSHSRVMYHRHWDVNCSALFAGDDAEIEETARFIAGEREQNNGSLPVPTDAEVRNWTRDCDTFRRERGYPLRPSSEEEASFPLAYTIITHITSAQVERLLREIYQPQNVYCIHPDAGSSEDFQGAIRGLAHCFDNVFIASKLEDVQYAGFTRLLADINCMQDLTGSRTQVRAWRYLINLCGQDFPLKTNLEIVRQLRFYNGTNDIVSYPQTAYKKYWTFFHHAVRNGKVELTRIRKRPPPHGVKLHNGNAYFAATRRFIEFVLTDQRAIDLLEWTRDTYSPDEVYWATLQRLPGVPGGFPDNIANSGYRFRFVKWTSHRNTPKCRFGKDVRVVCIFGVDYLQYLIRVPNLFANKFHYDFDPVTMQCLEETLDFRRTHPMMSNQLEHFPLSNYIYIKKQ</sequence>
<dbReference type="PANTHER" id="PTHR19297:SF181">
    <property type="entry name" value="PROTEIN XYLOSYLTRANSFERASE"/>
    <property type="match status" value="1"/>
</dbReference>
<keyword evidence="5" id="KW-0812">Transmembrane</keyword>
<evidence type="ECO:0000256" key="3">
    <source>
        <dbReference type="ARBA" id="ARBA00022676"/>
    </source>
</evidence>
<name>A0A8B7Z8N9_ACAPL</name>
<dbReference type="PANTHER" id="PTHR19297">
    <property type="entry name" value="GLYCOSYLTRANSFERASE 14 FAMILY MEMBER"/>
    <property type="match status" value="1"/>
</dbReference>
<evidence type="ECO:0000256" key="7">
    <source>
        <dbReference type="ARBA" id="ARBA00022989"/>
    </source>
</evidence>
<proteinExistence type="inferred from homology"/>
<dbReference type="Proteomes" id="UP000694845">
    <property type="component" value="Unplaced"/>
</dbReference>